<dbReference type="EMBL" id="PKSG01000564">
    <property type="protein sequence ID" value="POR34191.1"/>
    <property type="molecule type" value="Genomic_DNA"/>
</dbReference>
<accession>A0A2S4KVK6</accession>
<protein>
    <submittedName>
        <fullName evidence="2">Uncharacterized protein</fullName>
    </submittedName>
</protein>
<evidence type="ECO:0000313" key="3">
    <source>
        <dbReference type="Proteomes" id="UP000237481"/>
    </source>
</evidence>
<feature type="region of interest" description="Disordered" evidence="1">
    <location>
        <begin position="46"/>
        <end position="66"/>
    </location>
</feature>
<comment type="caution">
    <text evidence="2">The sequence shown here is derived from an EMBL/GenBank/DDBJ whole genome shotgun (WGS) entry which is preliminary data.</text>
</comment>
<gene>
    <name evidence="2" type="ORF">TPAR_05604</name>
</gene>
<organism evidence="2 3">
    <name type="scientific">Tolypocladium paradoxum</name>
    <dbReference type="NCBI Taxonomy" id="94208"/>
    <lineage>
        <taxon>Eukaryota</taxon>
        <taxon>Fungi</taxon>
        <taxon>Dikarya</taxon>
        <taxon>Ascomycota</taxon>
        <taxon>Pezizomycotina</taxon>
        <taxon>Sordariomycetes</taxon>
        <taxon>Hypocreomycetidae</taxon>
        <taxon>Hypocreales</taxon>
        <taxon>Ophiocordycipitaceae</taxon>
        <taxon>Tolypocladium</taxon>
    </lineage>
</organism>
<name>A0A2S4KVK6_9HYPO</name>
<dbReference type="Proteomes" id="UP000237481">
    <property type="component" value="Unassembled WGS sequence"/>
</dbReference>
<keyword evidence="3" id="KW-1185">Reference proteome</keyword>
<reference evidence="2 3" key="1">
    <citation type="submission" date="2018-01" db="EMBL/GenBank/DDBJ databases">
        <title>Harnessing the power of phylogenomics to disentangle the directionality and signatures of interkingdom host jumping in the parasitic fungal genus Tolypocladium.</title>
        <authorList>
            <person name="Quandt C.A."/>
            <person name="Patterson W."/>
            <person name="Spatafora J.W."/>
        </authorList>
    </citation>
    <scope>NUCLEOTIDE SEQUENCE [LARGE SCALE GENOMIC DNA]</scope>
    <source>
        <strain evidence="2 3">NRBC 100945</strain>
    </source>
</reference>
<proteinExistence type="predicted"/>
<dbReference type="AlphaFoldDB" id="A0A2S4KVK6"/>
<evidence type="ECO:0000313" key="2">
    <source>
        <dbReference type="EMBL" id="POR34191.1"/>
    </source>
</evidence>
<evidence type="ECO:0000256" key="1">
    <source>
        <dbReference type="SAM" id="MobiDB-lite"/>
    </source>
</evidence>
<sequence>MLTLGVGRCEAEAGRKRKQRQAVACDRFMPRHGFVVTAANSGRGQCLEPEETEAELQLDFSKDPVV</sequence>